<gene>
    <name evidence="1" type="ORF">EZS26_003062</name>
</gene>
<dbReference type="EMBL" id="SNRX01000048">
    <property type="protein sequence ID" value="KAA6300790.1"/>
    <property type="molecule type" value="Genomic_DNA"/>
</dbReference>
<dbReference type="AlphaFoldDB" id="A0A5M8NVT2"/>
<accession>A0A5M8NVT2</accession>
<sequence>MFFNNKYSIFTLSFEKIKWGKFQPKNDKKMQRNVTYLFSVSPIIRGLREFGMIFAERERERERENYKRIYNIYYAGARNLKNFLHNLYIAGLFFRQTECTEQRWDEILVQPLFRFIYSFRFIPTNFFTGCANPKLFVVVHGLNVCIQK</sequence>
<evidence type="ECO:0000313" key="1">
    <source>
        <dbReference type="EMBL" id="KAA6300790.1"/>
    </source>
</evidence>
<organism evidence="1 2">
    <name type="scientific">Candidatus Ordinivivax streblomastigis</name>
    <dbReference type="NCBI Taxonomy" id="2540710"/>
    <lineage>
        <taxon>Bacteria</taxon>
        <taxon>Pseudomonadati</taxon>
        <taxon>Bacteroidota</taxon>
        <taxon>Bacteroidia</taxon>
        <taxon>Bacteroidales</taxon>
        <taxon>Candidatus Ordinivivax</taxon>
    </lineage>
</organism>
<comment type="caution">
    <text evidence="1">The sequence shown here is derived from an EMBL/GenBank/DDBJ whole genome shotgun (WGS) entry which is preliminary data.</text>
</comment>
<evidence type="ECO:0000313" key="2">
    <source>
        <dbReference type="Proteomes" id="UP000324575"/>
    </source>
</evidence>
<name>A0A5M8NVT2_9BACT</name>
<proteinExistence type="predicted"/>
<protein>
    <submittedName>
        <fullName evidence="1">Uncharacterized protein</fullName>
    </submittedName>
</protein>
<dbReference type="Proteomes" id="UP000324575">
    <property type="component" value="Unassembled WGS sequence"/>
</dbReference>
<reference evidence="1 2" key="1">
    <citation type="submission" date="2019-03" db="EMBL/GenBank/DDBJ databases">
        <title>Single cell metagenomics reveals metabolic interactions within the superorganism composed of flagellate Streblomastix strix and complex community of Bacteroidetes bacteria on its surface.</title>
        <authorList>
            <person name="Treitli S.C."/>
            <person name="Kolisko M."/>
            <person name="Husnik F."/>
            <person name="Keeling P."/>
            <person name="Hampl V."/>
        </authorList>
    </citation>
    <scope>NUCLEOTIDE SEQUENCE [LARGE SCALE GENOMIC DNA]</scope>
    <source>
        <strain evidence="1">St1</strain>
    </source>
</reference>